<dbReference type="eggNOG" id="KOG0266">
    <property type="taxonomic scope" value="Eukaryota"/>
</dbReference>
<dbReference type="AlphaFoldDB" id="I0YMI5"/>
<feature type="region of interest" description="Disordered" evidence="4">
    <location>
        <begin position="275"/>
        <end position="414"/>
    </location>
</feature>
<sequence length="1131" mass="120507">MFQSRHGFHSIQERTGLLLKSQPLSRECATMSHWQRLKLSVSARREEAQQPSRNVLHWVRQRELAPKRPVGGRAHGTLATGPARDAPVLPVDADPGQRLGSFAEGDFLRRCAATYCELNPPPRSTIAAAFSPDGELLASTHGDHTVKLISCRTGKCLKVLNGHRRTPWVVRFHPTSPRLLASGSLDYEVRVWDADSGRCKIFHNFGRPIASLAFHAGGDFLAVASGHKLYIWEYNKADSVPVVVLKTRRSLRAVHFQPHGVPYLLTAEVNDPSANTLLPQPFDRSAEGPPAVPRPAAPAERPSETISQLLGDAAAAAAAGPAPPSNLTPSLAQAQPYSAAQQARAAQADPQEDEEMPPPPPPGSSPPERSTYSQFLHPPGPPAMPPPSPPNLNSLRVGGPGQPGQPAAGQQQTFGFWPMALRGVFERAALEQASPAPGVSTLDLRSRPRQPTEQSLTRGGRSRSGSAAGYRRSRDGRPPAQQQQPPPQQTPSPPRGQAGRPNTPDVPQRIGGQELGGEQQRAWSLPAALALEREALRRRHAWRRQPPADAAEPAEPFPVAAPVARPAAPGPPPGWRWWEGPQQQQGQPLAGPPGQPMPMPMMLGPGLQRPHFQPQHPQMGTWQLPRAVAGPRVPPNPAGFQTNPGPQHLLDSHVPHPDSRHWPPPRGWVDPQFMMRVYQRHRGATGGPLVPPAFGPGVGRSFSEPINSLVDVIEQGWMGPAPGQPQPPPNAAAVATLPPSMVNMGWEFPAQLLHQSATHLAQAPPGQPSEAPGPSNRGGAPTQADAAAVRASAAAANVIGQEQPCRVKLRLWRYSPYDCHPAREIAPPAAAGAAPDLLLTAFKAQHELCAAAERARVEHPERPVLLVPPMTPEAQMAKAMEQDRAIAAGAQQGGAGQGGAAVLRPPGLPLGAPPASSFPAPRPLDKTELTITDAVLCSEMGVHFSPCGRYLAACIACKGPPENPVVYEVRVYSLLSDSLGAVLAAKAIRAAHCLTSIQFSPSSEHILLAYGRRHISLLRSLVADAGASVVPVHTIMEVYRVAAGMPLVRVLPSAADEVNAAAFHPFKGGGIAYGTKEGRLRILRHAASALRPPYAGAATRGDWRSLVDELVEADQVAAAATAESPSSDDDS</sequence>
<dbReference type="PROSITE" id="PS50082">
    <property type="entry name" value="WD_REPEATS_2"/>
    <property type="match status" value="1"/>
</dbReference>
<feature type="compositionally biased region" description="Pro residues" evidence="4">
    <location>
        <begin position="484"/>
        <end position="494"/>
    </location>
</feature>
<dbReference type="SMART" id="SM00320">
    <property type="entry name" value="WD40"/>
    <property type="match status" value="4"/>
</dbReference>
<keyword evidence="6" id="KW-1185">Reference proteome</keyword>
<dbReference type="STRING" id="574566.I0YMI5"/>
<organism evidence="5 6">
    <name type="scientific">Coccomyxa subellipsoidea (strain C-169)</name>
    <name type="common">Green microalga</name>
    <dbReference type="NCBI Taxonomy" id="574566"/>
    <lineage>
        <taxon>Eukaryota</taxon>
        <taxon>Viridiplantae</taxon>
        <taxon>Chlorophyta</taxon>
        <taxon>core chlorophytes</taxon>
        <taxon>Trebouxiophyceae</taxon>
        <taxon>Trebouxiophyceae incertae sedis</taxon>
        <taxon>Coccomyxaceae</taxon>
        <taxon>Coccomyxa</taxon>
        <taxon>Coccomyxa subellipsoidea</taxon>
    </lineage>
</organism>
<dbReference type="OrthoDB" id="6363363at2759"/>
<keyword evidence="1 3" id="KW-0853">WD repeat</keyword>
<dbReference type="EMBL" id="AGSI01000018">
    <property type="protein sequence ID" value="EIE19604.1"/>
    <property type="molecule type" value="Genomic_DNA"/>
</dbReference>
<evidence type="ECO:0000313" key="5">
    <source>
        <dbReference type="EMBL" id="EIE19604.1"/>
    </source>
</evidence>
<evidence type="ECO:0000256" key="4">
    <source>
        <dbReference type="SAM" id="MobiDB-lite"/>
    </source>
</evidence>
<dbReference type="PROSITE" id="PS00678">
    <property type="entry name" value="WD_REPEATS_1"/>
    <property type="match status" value="1"/>
</dbReference>
<evidence type="ECO:0000256" key="2">
    <source>
        <dbReference type="ARBA" id="ARBA00022737"/>
    </source>
</evidence>
<feature type="compositionally biased region" description="Pro residues" evidence="4">
    <location>
        <begin position="590"/>
        <end position="599"/>
    </location>
</feature>
<name>I0YMI5_COCSC</name>
<proteinExistence type="predicted"/>
<dbReference type="InterPro" id="IPR036322">
    <property type="entry name" value="WD40_repeat_dom_sf"/>
</dbReference>
<keyword evidence="2" id="KW-0677">Repeat</keyword>
<dbReference type="PANTHER" id="PTHR22874:SF1">
    <property type="entry name" value="ACTIVATING MOLECULE IN BECN1-REGULATED AUTOPHAGY PROTEIN 1"/>
    <property type="match status" value="1"/>
</dbReference>
<feature type="repeat" description="WD" evidence="3">
    <location>
        <begin position="160"/>
        <end position="202"/>
    </location>
</feature>
<feature type="compositionally biased region" description="Low complexity" evidence="4">
    <location>
        <begin position="600"/>
        <end position="610"/>
    </location>
</feature>
<dbReference type="InterPro" id="IPR019775">
    <property type="entry name" value="WD40_repeat_CS"/>
</dbReference>
<dbReference type="SUPFAM" id="SSF50978">
    <property type="entry name" value="WD40 repeat-like"/>
    <property type="match status" value="1"/>
</dbReference>
<feature type="region of interest" description="Disordered" evidence="4">
    <location>
        <begin position="561"/>
        <end position="650"/>
    </location>
</feature>
<dbReference type="InterPro" id="IPR015943">
    <property type="entry name" value="WD40/YVTN_repeat-like_dom_sf"/>
</dbReference>
<dbReference type="GO" id="GO:1990756">
    <property type="term" value="F:ubiquitin-like ligase-substrate adaptor activity"/>
    <property type="evidence" value="ECO:0007669"/>
    <property type="project" value="TreeGrafter"/>
</dbReference>
<dbReference type="InterPro" id="IPR052596">
    <property type="entry name" value="AMBRA1_autophagy"/>
</dbReference>
<dbReference type="InterPro" id="IPR001680">
    <property type="entry name" value="WD40_rpt"/>
</dbReference>
<dbReference type="GeneID" id="17037576"/>
<protein>
    <submittedName>
        <fullName evidence="5">Uncharacterized protein</fullName>
    </submittedName>
</protein>
<gene>
    <name evidence="5" type="ORF">COCSUDRAFT_44461</name>
</gene>
<reference evidence="5 6" key="1">
    <citation type="journal article" date="2012" name="Genome Biol.">
        <title>The genome of the polar eukaryotic microalga coccomyxa subellipsoidea reveals traits of cold adaptation.</title>
        <authorList>
            <person name="Blanc G."/>
            <person name="Agarkova I."/>
            <person name="Grimwood J."/>
            <person name="Kuo A."/>
            <person name="Brueggeman A."/>
            <person name="Dunigan D."/>
            <person name="Gurnon J."/>
            <person name="Ladunga I."/>
            <person name="Lindquist E."/>
            <person name="Lucas S."/>
            <person name="Pangilinan J."/>
            <person name="Proschold T."/>
            <person name="Salamov A."/>
            <person name="Schmutz J."/>
            <person name="Weeks D."/>
            <person name="Yamada T."/>
            <person name="Claverie J.M."/>
            <person name="Grigoriev I."/>
            <person name="Van Etten J."/>
            <person name="Lomsadze A."/>
            <person name="Borodovsky M."/>
        </authorList>
    </citation>
    <scope>NUCLEOTIDE SEQUENCE [LARGE SCALE GENOMIC DNA]</scope>
    <source>
        <strain evidence="5 6">C-169</strain>
    </source>
</reference>
<feature type="region of interest" description="Disordered" evidence="4">
    <location>
        <begin position="68"/>
        <end position="89"/>
    </location>
</feature>
<feature type="compositionally biased region" description="Low complexity" evidence="4">
    <location>
        <begin position="332"/>
        <end position="349"/>
    </location>
</feature>
<dbReference type="GO" id="GO:0080008">
    <property type="term" value="C:Cul4-RING E3 ubiquitin ligase complex"/>
    <property type="evidence" value="ECO:0007669"/>
    <property type="project" value="TreeGrafter"/>
</dbReference>
<dbReference type="GO" id="GO:0000045">
    <property type="term" value="P:autophagosome assembly"/>
    <property type="evidence" value="ECO:0007669"/>
    <property type="project" value="TreeGrafter"/>
</dbReference>
<dbReference type="SUPFAM" id="SSF82171">
    <property type="entry name" value="DPP6 N-terminal domain-like"/>
    <property type="match status" value="1"/>
</dbReference>
<comment type="caution">
    <text evidence="5">The sequence shown here is derived from an EMBL/GenBank/DDBJ whole genome shotgun (WGS) entry which is preliminary data.</text>
</comment>
<feature type="region of interest" description="Disordered" evidence="4">
    <location>
        <begin position="758"/>
        <end position="788"/>
    </location>
</feature>
<dbReference type="Proteomes" id="UP000007264">
    <property type="component" value="Unassembled WGS sequence"/>
</dbReference>
<feature type="compositionally biased region" description="Low complexity" evidence="4">
    <location>
        <begin position="575"/>
        <end position="589"/>
    </location>
</feature>
<evidence type="ECO:0000256" key="3">
    <source>
        <dbReference type="PROSITE-ProRule" id="PRU00221"/>
    </source>
</evidence>
<dbReference type="RefSeq" id="XP_005644148.1">
    <property type="nucleotide sequence ID" value="XM_005644091.1"/>
</dbReference>
<evidence type="ECO:0000313" key="6">
    <source>
        <dbReference type="Proteomes" id="UP000007264"/>
    </source>
</evidence>
<evidence type="ECO:0000256" key="1">
    <source>
        <dbReference type="ARBA" id="ARBA00022574"/>
    </source>
</evidence>
<dbReference type="Pfam" id="PF00400">
    <property type="entry name" value="WD40"/>
    <property type="match status" value="2"/>
</dbReference>
<feature type="compositionally biased region" description="Pro residues" evidence="4">
    <location>
        <begin position="378"/>
        <end position="390"/>
    </location>
</feature>
<accession>I0YMI5</accession>
<dbReference type="GO" id="GO:0000423">
    <property type="term" value="P:mitophagy"/>
    <property type="evidence" value="ECO:0007669"/>
    <property type="project" value="TreeGrafter"/>
</dbReference>
<dbReference type="PROSITE" id="PS50294">
    <property type="entry name" value="WD_REPEATS_REGION"/>
    <property type="match status" value="1"/>
</dbReference>
<dbReference type="Gene3D" id="2.130.10.10">
    <property type="entry name" value="YVTN repeat-like/Quinoprotein amine dehydrogenase"/>
    <property type="match status" value="1"/>
</dbReference>
<dbReference type="KEGG" id="csl:COCSUDRAFT_44461"/>
<feature type="region of interest" description="Disordered" evidence="4">
    <location>
        <begin position="432"/>
        <end position="521"/>
    </location>
</feature>
<dbReference type="PANTHER" id="PTHR22874">
    <property type="entry name" value="ACTIVATING MOLECULE IN BECN1-REGULATED AUTOPHAGY PROTEIN 1"/>
    <property type="match status" value="1"/>
</dbReference>